<dbReference type="Proteomes" id="UP000028042">
    <property type="component" value="Unassembled WGS sequence"/>
</dbReference>
<dbReference type="EMBL" id="CP009268">
    <property type="protein sequence ID" value="AJA50691.1"/>
    <property type="molecule type" value="Genomic_DNA"/>
</dbReference>
<dbReference type="eggNOG" id="ENOG5031BSW">
    <property type="taxonomic scope" value="Bacteria"/>
</dbReference>
<evidence type="ECO:0000313" key="3">
    <source>
        <dbReference type="Proteomes" id="UP000028042"/>
    </source>
</evidence>
<gene>
    <name evidence="1" type="ORF">CLPA_c06030</name>
    <name evidence="2" type="ORF">CP6013_02546</name>
</gene>
<dbReference type="RefSeq" id="WP_004455325.1">
    <property type="nucleotide sequence ID" value="NZ_ANZB01000001.1"/>
</dbReference>
<dbReference type="KEGG" id="cpat:CLPA_c06030"/>
<dbReference type="PATRIC" id="fig|1262449.3.peg.501"/>
<dbReference type="EMBL" id="JPGY02000001">
    <property type="protein sequence ID" value="KRU13298.1"/>
    <property type="molecule type" value="Genomic_DNA"/>
</dbReference>
<organism evidence="1 4">
    <name type="scientific">Clostridium pasteurianum DSM 525 = ATCC 6013</name>
    <dbReference type="NCBI Taxonomy" id="1262449"/>
    <lineage>
        <taxon>Bacteria</taxon>
        <taxon>Bacillati</taxon>
        <taxon>Bacillota</taxon>
        <taxon>Clostridia</taxon>
        <taxon>Eubacteriales</taxon>
        <taxon>Clostridiaceae</taxon>
        <taxon>Clostridium</taxon>
    </lineage>
</organism>
<reference evidence="1 4" key="1">
    <citation type="journal article" date="2015" name="Genome Announc.">
        <title>Complete Genome Sequence of the Nitrogen-Fixing and Solvent-Producing Clostridium pasteurianum DSM 525.</title>
        <authorList>
            <person name="Poehlein A."/>
            <person name="Grosse-Honebrink A."/>
            <person name="Zhang Y."/>
            <person name="Minton N.P."/>
            <person name="Daniel R."/>
        </authorList>
    </citation>
    <scope>NUCLEOTIDE SEQUENCE [LARGE SCALE GENOMIC DNA]</scope>
    <source>
        <strain evidence="1">DSM 525</strain>
        <strain evidence="4">DSM 525 / ATCC 6013</strain>
    </source>
</reference>
<accession>A0A0H3J466</accession>
<dbReference type="InterPro" id="IPR024307">
    <property type="entry name" value="YmaF"/>
</dbReference>
<reference evidence="2 3" key="3">
    <citation type="journal article" name="Genome Announc.">
        <title>Improved Draft Genome Sequence of Clostridium pasteurianum Strain ATCC 6013 (DSM 525) Using a Hybrid Next-Generation Sequencing Approach.</title>
        <authorList>
            <person name="Pyne M.E."/>
            <person name="Utturkar S."/>
            <person name="Brown S.D."/>
            <person name="Moo-Young M."/>
            <person name="Chung D.A."/>
            <person name="Chou C.P."/>
        </authorList>
    </citation>
    <scope>NUCLEOTIDE SEQUENCE [LARGE SCALE GENOMIC DNA]</scope>
    <source>
        <strain evidence="2 3">ATCC 6013</strain>
    </source>
</reference>
<sequence length="93" mass="10415">MKKHSHAYSGLTTYNDGHIHHYGGVTAKAKSGVPHCHYMEGFTTYNDDHEHEYCTETGPAILLPNGLHYHYFKTRVKVADGHIHCIAGYTSAD</sequence>
<keyword evidence="4" id="KW-1185">Reference proteome</keyword>
<reference evidence="2" key="2">
    <citation type="submission" date="2015-10" db="EMBL/GenBank/DDBJ databases">
        <title>Improved Draft Genome Sequence of Clostridium pasteurianum Strain ATCC 6013 (DSM 525) Using a Hybrid Next-Generation Sequencing Approach.</title>
        <authorList>
            <person name="Pyne M.E."/>
            <person name="Utturkar S.M."/>
            <person name="Brown S.D."/>
            <person name="Moo-Young M."/>
            <person name="Chung D.A."/>
            <person name="Chou P.C."/>
        </authorList>
    </citation>
    <scope>NUCLEOTIDE SEQUENCE</scope>
    <source>
        <strain evidence="2">ATCC 6013</strain>
    </source>
</reference>
<dbReference type="AlphaFoldDB" id="A0A0H3J466"/>
<dbReference type="GeneID" id="93072829"/>
<dbReference type="Proteomes" id="UP000030905">
    <property type="component" value="Chromosome"/>
</dbReference>
<evidence type="ECO:0000313" key="4">
    <source>
        <dbReference type="Proteomes" id="UP000030905"/>
    </source>
</evidence>
<protein>
    <submittedName>
        <fullName evidence="1 2">YmaF</fullName>
    </submittedName>
</protein>
<evidence type="ECO:0000313" key="1">
    <source>
        <dbReference type="EMBL" id="AJA50691.1"/>
    </source>
</evidence>
<proteinExistence type="predicted"/>
<evidence type="ECO:0000313" key="2">
    <source>
        <dbReference type="EMBL" id="KRU13298.1"/>
    </source>
</evidence>
<name>A0A0H3J466_CLOPA</name>
<dbReference type="KEGG" id="cpae:CPAST_c06030"/>
<dbReference type="Pfam" id="PF12788">
    <property type="entry name" value="YmaF"/>
    <property type="match status" value="1"/>
</dbReference>